<comment type="caution">
    <text evidence="7">The sequence shown here is derived from an EMBL/GenBank/DDBJ whole genome shotgun (WGS) entry which is preliminary data.</text>
</comment>
<comment type="subcellular location">
    <subcellularLocation>
        <location evidence="1">Membrane</location>
        <topology evidence="1">Multi-pass membrane protein</topology>
    </subcellularLocation>
</comment>
<feature type="transmembrane region" description="Helical" evidence="6">
    <location>
        <begin position="517"/>
        <end position="541"/>
    </location>
</feature>
<feature type="compositionally biased region" description="Polar residues" evidence="5">
    <location>
        <begin position="1"/>
        <end position="11"/>
    </location>
</feature>
<dbReference type="OrthoDB" id="3026777at2759"/>
<protein>
    <submittedName>
        <fullName evidence="7">MFS general substrate transporter</fullName>
    </submittedName>
</protein>
<feature type="transmembrane region" description="Helical" evidence="6">
    <location>
        <begin position="286"/>
        <end position="308"/>
    </location>
</feature>
<gene>
    <name evidence="7" type="ORF">BDN70DRAFT_878963</name>
</gene>
<keyword evidence="2 6" id="KW-0812">Transmembrane</keyword>
<proteinExistence type="predicted"/>
<dbReference type="SUPFAM" id="SSF103473">
    <property type="entry name" value="MFS general substrate transporter"/>
    <property type="match status" value="1"/>
</dbReference>
<feature type="region of interest" description="Disordered" evidence="5">
    <location>
        <begin position="614"/>
        <end position="637"/>
    </location>
</feature>
<dbReference type="GO" id="GO:0016020">
    <property type="term" value="C:membrane"/>
    <property type="evidence" value="ECO:0007669"/>
    <property type="project" value="UniProtKB-SubCell"/>
</dbReference>
<dbReference type="PANTHER" id="PTHR23507">
    <property type="entry name" value="ZGC:174356"/>
    <property type="match status" value="1"/>
</dbReference>
<feature type="transmembrane region" description="Helical" evidence="6">
    <location>
        <begin position="377"/>
        <end position="396"/>
    </location>
</feature>
<dbReference type="Pfam" id="PF07690">
    <property type="entry name" value="MFS_1"/>
    <property type="match status" value="1"/>
</dbReference>
<evidence type="ECO:0000313" key="8">
    <source>
        <dbReference type="Proteomes" id="UP000807469"/>
    </source>
</evidence>
<feature type="transmembrane region" description="Helical" evidence="6">
    <location>
        <begin position="189"/>
        <end position="211"/>
    </location>
</feature>
<evidence type="ECO:0000256" key="2">
    <source>
        <dbReference type="ARBA" id="ARBA00022692"/>
    </source>
</evidence>
<keyword evidence="4 6" id="KW-0472">Membrane</keyword>
<evidence type="ECO:0000256" key="6">
    <source>
        <dbReference type="SAM" id="Phobius"/>
    </source>
</evidence>
<organism evidence="7 8">
    <name type="scientific">Pholiota conissans</name>
    <dbReference type="NCBI Taxonomy" id="109636"/>
    <lineage>
        <taxon>Eukaryota</taxon>
        <taxon>Fungi</taxon>
        <taxon>Dikarya</taxon>
        <taxon>Basidiomycota</taxon>
        <taxon>Agaricomycotina</taxon>
        <taxon>Agaricomycetes</taxon>
        <taxon>Agaricomycetidae</taxon>
        <taxon>Agaricales</taxon>
        <taxon>Agaricineae</taxon>
        <taxon>Strophariaceae</taxon>
        <taxon>Pholiota</taxon>
    </lineage>
</organism>
<evidence type="ECO:0000256" key="4">
    <source>
        <dbReference type="ARBA" id="ARBA00023136"/>
    </source>
</evidence>
<dbReference type="InterPro" id="IPR036259">
    <property type="entry name" value="MFS_trans_sf"/>
</dbReference>
<keyword evidence="3 6" id="KW-1133">Transmembrane helix</keyword>
<name>A0A9P6CTE5_9AGAR</name>
<dbReference type="Proteomes" id="UP000807469">
    <property type="component" value="Unassembled WGS sequence"/>
</dbReference>
<dbReference type="GO" id="GO:0022857">
    <property type="term" value="F:transmembrane transporter activity"/>
    <property type="evidence" value="ECO:0007669"/>
    <property type="project" value="InterPro"/>
</dbReference>
<feature type="transmembrane region" description="Helical" evidence="6">
    <location>
        <begin position="588"/>
        <end position="606"/>
    </location>
</feature>
<dbReference type="InterPro" id="IPR011701">
    <property type="entry name" value="MFS"/>
</dbReference>
<accession>A0A9P6CTE5</accession>
<dbReference type="EMBL" id="MU155216">
    <property type="protein sequence ID" value="KAF9479286.1"/>
    <property type="molecule type" value="Genomic_DNA"/>
</dbReference>
<evidence type="ECO:0000256" key="1">
    <source>
        <dbReference type="ARBA" id="ARBA00004141"/>
    </source>
</evidence>
<evidence type="ECO:0000256" key="5">
    <source>
        <dbReference type="SAM" id="MobiDB-lite"/>
    </source>
</evidence>
<feature type="transmembrane region" description="Helical" evidence="6">
    <location>
        <begin position="45"/>
        <end position="62"/>
    </location>
</feature>
<feature type="transmembrane region" description="Helical" evidence="6">
    <location>
        <begin position="217"/>
        <end position="245"/>
    </location>
</feature>
<reference evidence="7" key="1">
    <citation type="submission" date="2020-11" db="EMBL/GenBank/DDBJ databases">
        <authorList>
            <consortium name="DOE Joint Genome Institute"/>
            <person name="Ahrendt S."/>
            <person name="Riley R."/>
            <person name="Andreopoulos W."/>
            <person name="Labutti K."/>
            <person name="Pangilinan J."/>
            <person name="Ruiz-Duenas F.J."/>
            <person name="Barrasa J.M."/>
            <person name="Sanchez-Garcia M."/>
            <person name="Camarero S."/>
            <person name="Miyauchi S."/>
            <person name="Serrano A."/>
            <person name="Linde D."/>
            <person name="Babiker R."/>
            <person name="Drula E."/>
            <person name="Ayuso-Fernandez I."/>
            <person name="Pacheco R."/>
            <person name="Padilla G."/>
            <person name="Ferreira P."/>
            <person name="Barriuso J."/>
            <person name="Kellner H."/>
            <person name="Castanera R."/>
            <person name="Alfaro M."/>
            <person name="Ramirez L."/>
            <person name="Pisabarro A.G."/>
            <person name="Kuo A."/>
            <person name="Tritt A."/>
            <person name="Lipzen A."/>
            <person name="He G."/>
            <person name="Yan M."/>
            <person name="Ng V."/>
            <person name="Cullen D."/>
            <person name="Martin F."/>
            <person name="Rosso M.-N."/>
            <person name="Henrissat B."/>
            <person name="Hibbett D."/>
            <person name="Martinez A.T."/>
            <person name="Grigoriev I.V."/>
        </authorList>
    </citation>
    <scope>NUCLEOTIDE SEQUENCE</scope>
    <source>
        <strain evidence="7">CIRM-BRFM 674</strain>
    </source>
</reference>
<feature type="region of interest" description="Disordered" evidence="5">
    <location>
        <begin position="1"/>
        <end position="37"/>
    </location>
</feature>
<feature type="transmembrane region" description="Helical" evidence="6">
    <location>
        <begin position="158"/>
        <end position="177"/>
    </location>
</feature>
<evidence type="ECO:0000313" key="7">
    <source>
        <dbReference type="EMBL" id="KAF9479286.1"/>
    </source>
</evidence>
<dbReference type="AlphaFoldDB" id="A0A9P6CTE5"/>
<feature type="compositionally biased region" description="Basic and acidic residues" evidence="5">
    <location>
        <begin position="15"/>
        <end position="24"/>
    </location>
</feature>
<feature type="transmembrane region" description="Helical" evidence="6">
    <location>
        <begin position="553"/>
        <end position="576"/>
    </location>
</feature>
<keyword evidence="8" id="KW-1185">Reference proteome</keyword>
<feature type="transmembrane region" description="Helical" evidence="6">
    <location>
        <begin position="416"/>
        <end position="437"/>
    </location>
</feature>
<sequence>MVVSTSHQPSSIDPALHDAHDDNAANRVPEGDNGMTRKSNINVRRLLAIMPLLSVAASVTMAPKIEVYTLLACSIHRPDIYDLNRLSPELPSLYNVPTGASVLHNSIRPPLARLISATGIRRRSQLFDPVTAVGNGTTPDHRTQCASDPVVKTAVAKLTTVIAAFTGFLMCITTGWWGSFSDRNGRKFAMIVSTLSLLITDLNFIVAALFTKHIPGGYWFLLIGPIADGLFGGMTIGMIAIQSYIADTTHEADRSRAFSFALGLLFSGMALGPTFGSLFIHFTGSLISVFYLSAVLHALYAIFVVALVPESLSRQQMDEFRAKYFEETAVTTQEDQSLIVSLLVRLKKLFAFLTPLVVFFPVRAKNGNPLKRGKRDWSLTVVIIGYGFTYCVVGSYSYKFQYANSTFGWNSEELGYFLGIVGGSRAVYLALILPVIIRLFKPKQTIQQPEVDIPLDSTTSEALDENTSTASTPLLPSKPTSKEVHSSAFDLKLAKYALLLDIVAYAGMGLSRTSLPFTIFGALSALGAGFGPATEAVILTLYTSRGDTEKGKLLGAVGVVQAICSQIIGPAMFGLIYMKTVTLHPRTIYAVSVSTVIAALLLLNFVRLPKGNGSSQAAPEEVEEQESSFLRVADQTE</sequence>
<evidence type="ECO:0000256" key="3">
    <source>
        <dbReference type="ARBA" id="ARBA00022989"/>
    </source>
</evidence>
<dbReference type="Gene3D" id="1.20.1250.20">
    <property type="entry name" value="MFS general substrate transporter like domains"/>
    <property type="match status" value="2"/>
</dbReference>
<dbReference type="PANTHER" id="PTHR23507:SF1">
    <property type="entry name" value="FI18259P1-RELATED"/>
    <property type="match status" value="1"/>
</dbReference>
<feature type="transmembrane region" description="Helical" evidence="6">
    <location>
        <begin position="257"/>
        <end position="280"/>
    </location>
</feature>